<evidence type="ECO:0000313" key="9">
    <source>
        <dbReference type="Proteomes" id="UP000268229"/>
    </source>
</evidence>
<dbReference type="EMBL" id="LR134516">
    <property type="protein sequence ID" value="VEJ22350.1"/>
    <property type="molecule type" value="Genomic_DNA"/>
</dbReference>
<dbReference type="GO" id="GO:0102559">
    <property type="term" value="F:peptide chain release factor N(5)-glutamine methyltransferase activity"/>
    <property type="evidence" value="ECO:0007669"/>
    <property type="project" value="UniProtKB-EC"/>
</dbReference>
<dbReference type="GO" id="GO:0032259">
    <property type="term" value="P:methylation"/>
    <property type="evidence" value="ECO:0007669"/>
    <property type="project" value="UniProtKB-KW"/>
</dbReference>
<dbReference type="InterPro" id="IPR002052">
    <property type="entry name" value="DNA_methylase_N6_adenine_CS"/>
</dbReference>
<feature type="domain" description="Release factor glutamine methyltransferase N-terminal" evidence="7">
    <location>
        <begin position="13"/>
        <end position="68"/>
    </location>
</feature>
<accession>A0A448UEP0</accession>
<dbReference type="HAMAP" id="MF_02126">
    <property type="entry name" value="RF_methyltr_PrmC"/>
    <property type="match status" value="1"/>
</dbReference>
<dbReference type="GO" id="GO:0003676">
    <property type="term" value="F:nucleic acid binding"/>
    <property type="evidence" value="ECO:0007669"/>
    <property type="project" value="InterPro"/>
</dbReference>
<dbReference type="KEGG" id="nani:NCTC12227_02139"/>
<evidence type="ECO:0000256" key="4">
    <source>
        <dbReference type="ARBA" id="ARBA00048391"/>
    </source>
</evidence>
<dbReference type="InterPro" id="IPR007848">
    <property type="entry name" value="Small_mtfrase_dom"/>
</dbReference>
<comment type="similarity">
    <text evidence="5">Belongs to the protein N5-glutamine methyltransferase family. PrmC subfamily.</text>
</comment>
<dbReference type="Pfam" id="PF17827">
    <property type="entry name" value="PrmC_N"/>
    <property type="match status" value="1"/>
</dbReference>
<evidence type="ECO:0000313" key="8">
    <source>
        <dbReference type="EMBL" id="VEJ22350.1"/>
    </source>
</evidence>
<proteinExistence type="inferred from homology"/>
<dbReference type="PANTHER" id="PTHR18895:SF74">
    <property type="entry name" value="MTRF1L RELEASE FACTOR GLUTAMINE METHYLTRANSFERASE"/>
    <property type="match status" value="1"/>
</dbReference>
<evidence type="ECO:0000259" key="7">
    <source>
        <dbReference type="Pfam" id="PF17827"/>
    </source>
</evidence>
<reference evidence="8 9" key="1">
    <citation type="submission" date="2018-12" db="EMBL/GenBank/DDBJ databases">
        <authorList>
            <consortium name="Pathogen Informatics"/>
        </authorList>
    </citation>
    <scope>NUCLEOTIDE SEQUENCE [LARGE SCALE GENOMIC DNA]</scope>
    <source>
        <strain evidence="8 9">NCTC12227</strain>
    </source>
</reference>
<keyword evidence="2 5" id="KW-0808">Transferase</keyword>
<feature type="domain" description="Methyltransferase small" evidence="6">
    <location>
        <begin position="99"/>
        <end position="189"/>
    </location>
</feature>
<protein>
    <recommendedName>
        <fullName evidence="5">Release factor glutamine methyltransferase</fullName>
        <shortName evidence="5">RF MTase</shortName>
        <ecNumber evidence="5">2.1.1.297</ecNumber>
    </recommendedName>
    <alternativeName>
        <fullName evidence="5">N5-glutamine methyltransferase PrmC</fullName>
    </alternativeName>
    <alternativeName>
        <fullName evidence="5">Protein-(glutamine-N5) MTase PrmC</fullName>
    </alternativeName>
    <alternativeName>
        <fullName evidence="5">Protein-glutamine N-methyltransferase PrmC</fullName>
    </alternativeName>
</protein>
<dbReference type="NCBIfam" id="TIGR03534">
    <property type="entry name" value="RF_mod_PrmC"/>
    <property type="match status" value="1"/>
</dbReference>
<dbReference type="AlphaFoldDB" id="A0A448UEP0"/>
<feature type="binding site" evidence="5">
    <location>
        <begin position="111"/>
        <end position="115"/>
    </location>
    <ligand>
        <name>S-adenosyl-L-methionine</name>
        <dbReference type="ChEBI" id="CHEBI:59789"/>
    </ligand>
</feature>
<comment type="function">
    <text evidence="5">Methylates the class 1 translation termination release factors RF1/PrfA and RF2/PrfB on the glutamine residue of the universally conserved GGQ motif.</text>
</comment>
<keyword evidence="9" id="KW-1185">Reference proteome</keyword>
<dbReference type="Proteomes" id="UP000268229">
    <property type="component" value="Chromosome"/>
</dbReference>
<feature type="binding site" evidence="5">
    <location>
        <position position="134"/>
    </location>
    <ligand>
        <name>S-adenosyl-L-methionine</name>
        <dbReference type="ChEBI" id="CHEBI:59789"/>
    </ligand>
</feature>
<dbReference type="CDD" id="cd02440">
    <property type="entry name" value="AdoMet_MTases"/>
    <property type="match status" value="1"/>
</dbReference>
<evidence type="ECO:0000259" key="6">
    <source>
        <dbReference type="Pfam" id="PF05175"/>
    </source>
</evidence>
<comment type="catalytic activity">
    <reaction evidence="4 5">
        <text>L-glutaminyl-[peptide chain release factor] + S-adenosyl-L-methionine = N(5)-methyl-L-glutaminyl-[peptide chain release factor] + S-adenosyl-L-homocysteine + H(+)</text>
        <dbReference type="Rhea" id="RHEA:42896"/>
        <dbReference type="Rhea" id="RHEA-COMP:10271"/>
        <dbReference type="Rhea" id="RHEA-COMP:10272"/>
        <dbReference type="ChEBI" id="CHEBI:15378"/>
        <dbReference type="ChEBI" id="CHEBI:30011"/>
        <dbReference type="ChEBI" id="CHEBI:57856"/>
        <dbReference type="ChEBI" id="CHEBI:59789"/>
        <dbReference type="ChEBI" id="CHEBI:61891"/>
        <dbReference type="EC" id="2.1.1.297"/>
    </reaction>
</comment>
<dbReference type="Gene3D" id="1.10.8.10">
    <property type="entry name" value="DNA helicase RuvA subunit, C-terminal domain"/>
    <property type="match status" value="1"/>
</dbReference>
<gene>
    <name evidence="5 8" type="primary">prmC</name>
    <name evidence="8" type="ORF">NCTC12227_02139</name>
</gene>
<organism evidence="8 9">
    <name type="scientific">Neisseria animaloris</name>
    <dbReference type="NCBI Taxonomy" id="326522"/>
    <lineage>
        <taxon>Bacteria</taxon>
        <taxon>Pseudomonadati</taxon>
        <taxon>Pseudomonadota</taxon>
        <taxon>Betaproteobacteria</taxon>
        <taxon>Neisseriales</taxon>
        <taxon>Neisseriaceae</taxon>
        <taxon>Neisseria</taxon>
    </lineage>
</organism>
<dbReference type="InterPro" id="IPR050320">
    <property type="entry name" value="N5-glutamine_MTase"/>
</dbReference>
<dbReference type="PANTHER" id="PTHR18895">
    <property type="entry name" value="HEMK METHYLTRANSFERASE"/>
    <property type="match status" value="1"/>
</dbReference>
<dbReference type="Gene3D" id="3.40.50.150">
    <property type="entry name" value="Vaccinia Virus protein VP39"/>
    <property type="match status" value="1"/>
</dbReference>
<evidence type="ECO:0000256" key="2">
    <source>
        <dbReference type="ARBA" id="ARBA00022679"/>
    </source>
</evidence>
<dbReference type="OrthoDB" id="9800643at2"/>
<dbReference type="InterPro" id="IPR040758">
    <property type="entry name" value="PrmC_N"/>
</dbReference>
<dbReference type="NCBIfam" id="TIGR00536">
    <property type="entry name" value="hemK_fam"/>
    <property type="match status" value="1"/>
</dbReference>
<dbReference type="Pfam" id="PF05175">
    <property type="entry name" value="MTS"/>
    <property type="match status" value="1"/>
</dbReference>
<evidence type="ECO:0000256" key="1">
    <source>
        <dbReference type="ARBA" id="ARBA00022603"/>
    </source>
</evidence>
<name>A0A448UEP0_9NEIS</name>
<feature type="binding site" evidence="5">
    <location>
        <position position="161"/>
    </location>
    <ligand>
        <name>S-adenosyl-L-methionine</name>
        <dbReference type="ChEBI" id="CHEBI:59789"/>
    </ligand>
</feature>
<dbReference type="SUPFAM" id="SSF53335">
    <property type="entry name" value="S-adenosyl-L-methionine-dependent methyltransferases"/>
    <property type="match status" value="1"/>
</dbReference>
<feature type="binding site" evidence="5">
    <location>
        <position position="179"/>
    </location>
    <ligand>
        <name>S-adenosyl-L-methionine</name>
        <dbReference type="ChEBI" id="CHEBI:59789"/>
    </ligand>
</feature>
<dbReference type="EC" id="2.1.1.297" evidence="5"/>
<dbReference type="PROSITE" id="PS00092">
    <property type="entry name" value="N6_MTASE"/>
    <property type="match status" value="1"/>
</dbReference>
<keyword evidence="1 5" id="KW-0489">Methyltransferase</keyword>
<dbReference type="RefSeq" id="WP_126305178.1">
    <property type="nucleotide sequence ID" value="NZ_LR134516.1"/>
</dbReference>
<evidence type="ECO:0000256" key="5">
    <source>
        <dbReference type="HAMAP-Rule" id="MF_02126"/>
    </source>
</evidence>
<keyword evidence="3 5" id="KW-0949">S-adenosyl-L-methionine</keyword>
<dbReference type="InterPro" id="IPR019874">
    <property type="entry name" value="RF_methyltr_PrmC"/>
</dbReference>
<dbReference type="InterPro" id="IPR004556">
    <property type="entry name" value="HemK-like"/>
</dbReference>
<sequence length="276" mass="30530">MPQTLAEWIKTCPLPKLEARMLLQHATGYTRAQLITREHEVLEENVQTALNALACRRIQGEPMAYILGNREFYGRMFKVNPHVLIPRPETEHLVEAVIRYLPRSGKVWDLGTGSGIIAVTIALERPDAQVSASDISAAALQTAADNARALGAEVEFSCGSWFEAGRPSENHTFDIIVSNPPYIEAEDSHLQQGDLRFEPQSALTDFSDGLSCIRALAEGAQTYLKEGGRLMVEHGYNQGRAVRELFKQNGFREIETLQDLAGQDRITLGTIGLEAV</sequence>
<dbReference type="STRING" id="326522.BWD08_05240"/>
<dbReference type="InterPro" id="IPR029063">
    <property type="entry name" value="SAM-dependent_MTases_sf"/>
</dbReference>
<evidence type="ECO:0000256" key="3">
    <source>
        <dbReference type="ARBA" id="ARBA00022691"/>
    </source>
</evidence>
<dbReference type="FunFam" id="3.40.50.150:FF:000053">
    <property type="entry name" value="Release factor glutamine methyltransferase"/>
    <property type="match status" value="1"/>
</dbReference>
<feature type="binding site" evidence="5">
    <location>
        <begin position="179"/>
        <end position="182"/>
    </location>
    <ligand>
        <name>substrate</name>
    </ligand>
</feature>